<feature type="region of interest" description="Disordered" evidence="1">
    <location>
        <begin position="66"/>
        <end position="97"/>
    </location>
</feature>
<feature type="compositionally biased region" description="Basic and acidic residues" evidence="1">
    <location>
        <begin position="87"/>
        <end position="97"/>
    </location>
</feature>
<sequence>MGNSTPFHQSSTSTNVRPAQAGKMPSAQSVQWCAMVAVGFLASEALQRWRRQQSLAAVRREQIDFEEMLSQEAGPSEGAQSSAEAKPTSDEASKPEEKLFGLRTLLEALQADSSMGKDDTRRK</sequence>
<evidence type="ECO:0000313" key="4">
    <source>
        <dbReference type="Proteomes" id="UP001152797"/>
    </source>
</evidence>
<gene>
    <name evidence="2" type="ORF">C1SCF055_LOCUS9996</name>
</gene>
<evidence type="ECO:0000313" key="3">
    <source>
        <dbReference type="EMBL" id="CAL4769599.1"/>
    </source>
</evidence>
<name>A0A9P1C026_9DINO</name>
<comment type="caution">
    <text evidence="2">The sequence shown here is derived from an EMBL/GenBank/DDBJ whole genome shotgun (WGS) entry which is preliminary data.</text>
</comment>
<reference evidence="2" key="1">
    <citation type="submission" date="2022-10" db="EMBL/GenBank/DDBJ databases">
        <authorList>
            <person name="Chen Y."/>
            <person name="Dougan E. K."/>
            <person name="Chan C."/>
            <person name="Rhodes N."/>
            <person name="Thang M."/>
        </authorList>
    </citation>
    <scope>NUCLEOTIDE SEQUENCE</scope>
</reference>
<proteinExistence type="predicted"/>
<accession>A0A9P1C026</accession>
<protein>
    <submittedName>
        <fullName evidence="2">Uncharacterized protein</fullName>
    </submittedName>
</protein>
<dbReference type="EMBL" id="CAMXCT030000700">
    <property type="protein sequence ID" value="CAL4769599.1"/>
    <property type="molecule type" value="Genomic_DNA"/>
</dbReference>
<evidence type="ECO:0000256" key="1">
    <source>
        <dbReference type="SAM" id="MobiDB-lite"/>
    </source>
</evidence>
<dbReference type="Proteomes" id="UP001152797">
    <property type="component" value="Unassembled WGS sequence"/>
</dbReference>
<organism evidence="2">
    <name type="scientific">Cladocopium goreaui</name>
    <dbReference type="NCBI Taxonomy" id="2562237"/>
    <lineage>
        <taxon>Eukaryota</taxon>
        <taxon>Sar</taxon>
        <taxon>Alveolata</taxon>
        <taxon>Dinophyceae</taxon>
        <taxon>Suessiales</taxon>
        <taxon>Symbiodiniaceae</taxon>
        <taxon>Cladocopium</taxon>
    </lineage>
</organism>
<feature type="compositionally biased region" description="Polar residues" evidence="1">
    <location>
        <begin position="1"/>
        <end position="17"/>
    </location>
</feature>
<dbReference type="AlphaFoldDB" id="A0A9P1C026"/>
<keyword evidence="4" id="KW-1185">Reference proteome</keyword>
<reference evidence="3 4" key="2">
    <citation type="submission" date="2024-05" db="EMBL/GenBank/DDBJ databases">
        <authorList>
            <person name="Chen Y."/>
            <person name="Shah S."/>
            <person name="Dougan E. K."/>
            <person name="Thang M."/>
            <person name="Chan C."/>
        </authorList>
    </citation>
    <scope>NUCLEOTIDE SEQUENCE [LARGE SCALE GENOMIC DNA]</scope>
</reference>
<evidence type="ECO:0000313" key="2">
    <source>
        <dbReference type="EMBL" id="CAI3982287.1"/>
    </source>
</evidence>
<feature type="region of interest" description="Disordered" evidence="1">
    <location>
        <begin position="1"/>
        <end position="23"/>
    </location>
</feature>
<dbReference type="EMBL" id="CAMXCT010000700">
    <property type="protein sequence ID" value="CAI3982287.1"/>
    <property type="molecule type" value="Genomic_DNA"/>
</dbReference>
<dbReference type="EMBL" id="CAMXCT020000700">
    <property type="protein sequence ID" value="CAL1135662.1"/>
    <property type="molecule type" value="Genomic_DNA"/>
</dbReference>